<keyword evidence="2" id="KW-1185">Reference proteome</keyword>
<dbReference type="EMBL" id="JAUSZI010000002">
    <property type="protein sequence ID" value="MDQ1028039.1"/>
    <property type="molecule type" value="Genomic_DNA"/>
</dbReference>
<organism evidence="1 2">
    <name type="scientific">Streptomyces umbrinus</name>
    <dbReference type="NCBI Taxonomy" id="67370"/>
    <lineage>
        <taxon>Bacteria</taxon>
        <taxon>Bacillati</taxon>
        <taxon>Actinomycetota</taxon>
        <taxon>Actinomycetes</taxon>
        <taxon>Kitasatosporales</taxon>
        <taxon>Streptomycetaceae</taxon>
        <taxon>Streptomyces</taxon>
        <taxon>Streptomyces phaeochromogenes group</taxon>
    </lineage>
</organism>
<dbReference type="Proteomes" id="UP001230328">
    <property type="component" value="Unassembled WGS sequence"/>
</dbReference>
<name>A0ABU0SWW7_9ACTN</name>
<protein>
    <submittedName>
        <fullName evidence="1">Uncharacterized protein</fullName>
    </submittedName>
</protein>
<sequence length="64" mass="6781">MRLVGLKITSVDVSVTRMMKAMTKNAAATNASICLPLPMDDEPHVIPVAAPLSAGFPERCRSVA</sequence>
<evidence type="ECO:0000313" key="2">
    <source>
        <dbReference type="Proteomes" id="UP001230328"/>
    </source>
</evidence>
<comment type="caution">
    <text evidence="1">The sequence shown here is derived from an EMBL/GenBank/DDBJ whole genome shotgun (WGS) entry which is preliminary data.</text>
</comment>
<evidence type="ECO:0000313" key="1">
    <source>
        <dbReference type="EMBL" id="MDQ1028039.1"/>
    </source>
</evidence>
<accession>A0ABU0SWW7</accession>
<gene>
    <name evidence="1" type="ORF">QF035_005621</name>
</gene>
<proteinExistence type="predicted"/>
<reference evidence="1 2" key="1">
    <citation type="submission" date="2023-07" db="EMBL/GenBank/DDBJ databases">
        <title>Comparative genomics of wheat-associated soil bacteria to identify genetic determinants of phenazine resistance.</title>
        <authorList>
            <person name="Mouncey N."/>
        </authorList>
    </citation>
    <scope>NUCLEOTIDE SEQUENCE [LARGE SCALE GENOMIC DNA]</scope>
    <source>
        <strain evidence="1 2">V2I4</strain>
    </source>
</reference>